<name>A0A6H2H9T3_9BURK</name>
<evidence type="ECO:0008006" key="3">
    <source>
        <dbReference type="Google" id="ProtNLM"/>
    </source>
</evidence>
<gene>
    <name evidence="1" type="ORF">HC248_01659</name>
</gene>
<dbReference type="AlphaFoldDB" id="A0A6H2H9T3"/>
<dbReference type="EMBL" id="CP051461">
    <property type="protein sequence ID" value="QJC56354.1"/>
    <property type="molecule type" value="Genomic_DNA"/>
</dbReference>
<accession>A0A6H2H9T3</accession>
<dbReference type="Proteomes" id="UP000502041">
    <property type="component" value="Chromosome"/>
</dbReference>
<proteinExistence type="predicted"/>
<organism evidence="1 2">
    <name type="scientific">Polaromonas vacuolata</name>
    <dbReference type="NCBI Taxonomy" id="37448"/>
    <lineage>
        <taxon>Bacteria</taxon>
        <taxon>Pseudomonadati</taxon>
        <taxon>Pseudomonadota</taxon>
        <taxon>Betaproteobacteria</taxon>
        <taxon>Burkholderiales</taxon>
        <taxon>Comamonadaceae</taxon>
        <taxon>Polaromonas</taxon>
    </lineage>
</organism>
<dbReference type="KEGG" id="pvac:HC248_01659"/>
<evidence type="ECO:0000313" key="1">
    <source>
        <dbReference type="EMBL" id="QJC56354.1"/>
    </source>
</evidence>
<sequence length="176" mass="18945">MLSALQMAGDDEDLKAAVIHSRKLLNKRALASAVASAVPIPGLDMAVDAALLAKLIPEINKVFGLTPNQLSQLNPEKREQVHKATSLVGSALIGKLITKDLVIKVIANLGMRMGTKQLSKYIPFAGQLLAASVGYAAIRYFGEEHMKDCIRVAQKAELLLPQLGYSKPESTIKSIE</sequence>
<keyword evidence="2" id="KW-1185">Reference proteome</keyword>
<reference evidence="1 2" key="1">
    <citation type="submission" date="2020-04" db="EMBL/GenBank/DDBJ databases">
        <title>Complete genome of a Psychrophilic, Marine, Gas Vacuolate Bacterium Polaromonas vacuolata KCTC 22033T.</title>
        <authorList>
            <person name="Hwang K."/>
            <person name="Kim K.M."/>
        </authorList>
    </citation>
    <scope>NUCLEOTIDE SEQUENCE [LARGE SCALE GENOMIC DNA]</scope>
    <source>
        <strain evidence="1 2">KCTC 22033</strain>
    </source>
</reference>
<evidence type="ECO:0000313" key="2">
    <source>
        <dbReference type="Proteomes" id="UP000502041"/>
    </source>
</evidence>
<protein>
    <recommendedName>
        <fullName evidence="3">DUF697 domain-containing protein</fullName>
    </recommendedName>
</protein>